<dbReference type="CDD" id="cd00009">
    <property type="entry name" value="AAA"/>
    <property type="match status" value="1"/>
</dbReference>
<dbReference type="InterPro" id="IPR002197">
    <property type="entry name" value="HTH_Fis"/>
</dbReference>
<evidence type="ECO:0000259" key="5">
    <source>
        <dbReference type="PROSITE" id="PS50045"/>
    </source>
</evidence>
<organism evidence="6 7">
    <name type="scientific">Lutispora saccharofermentans</name>
    <dbReference type="NCBI Taxonomy" id="3024236"/>
    <lineage>
        <taxon>Bacteria</taxon>
        <taxon>Bacillati</taxon>
        <taxon>Bacillota</taxon>
        <taxon>Clostridia</taxon>
        <taxon>Lutisporales</taxon>
        <taxon>Lutisporaceae</taxon>
        <taxon>Lutispora</taxon>
    </lineage>
</organism>
<dbReference type="InterPro" id="IPR002078">
    <property type="entry name" value="Sigma_54_int"/>
</dbReference>
<keyword evidence="1" id="KW-0547">Nucleotide-binding</keyword>
<dbReference type="Pfam" id="PF02954">
    <property type="entry name" value="HTH_8"/>
    <property type="match status" value="1"/>
</dbReference>
<dbReference type="SUPFAM" id="SSF52540">
    <property type="entry name" value="P-loop containing nucleoside triphosphate hydrolases"/>
    <property type="match status" value="1"/>
</dbReference>
<evidence type="ECO:0000256" key="2">
    <source>
        <dbReference type="ARBA" id="ARBA00022840"/>
    </source>
</evidence>
<evidence type="ECO:0000256" key="4">
    <source>
        <dbReference type="ARBA" id="ARBA00023163"/>
    </source>
</evidence>
<comment type="caution">
    <text evidence="6">The sequence shown here is derived from an EMBL/GenBank/DDBJ whole genome shotgun (WGS) entry which is preliminary data.</text>
</comment>
<feature type="domain" description="Sigma-54 factor interaction" evidence="5">
    <location>
        <begin position="167"/>
        <end position="396"/>
    </location>
</feature>
<dbReference type="Gene3D" id="1.10.10.60">
    <property type="entry name" value="Homeodomain-like"/>
    <property type="match status" value="1"/>
</dbReference>
<dbReference type="PANTHER" id="PTHR32071">
    <property type="entry name" value="TRANSCRIPTIONAL REGULATORY PROTEIN"/>
    <property type="match status" value="1"/>
</dbReference>
<evidence type="ECO:0000256" key="3">
    <source>
        <dbReference type="ARBA" id="ARBA00023015"/>
    </source>
</evidence>
<dbReference type="Pfam" id="PF00158">
    <property type="entry name" value="Sigma54_activat"/>
    <property type="match status" value="1"/>
</dbReference>
<proteinExistence type="predicted"/>
<dbReference type="InterPro" id="IPR025662">
    <property type="entry name" value="Sigma_54_int_dom_ATP-bd_1"/>
</dbReference>
<dbReference type="PANTHER" id="PTHR32071:SF57">
    <property type="entry name" value="C4-DICARBOXYLATE TRANSPORT TRANSCRIPTIONAL REGULATORY PROTEIN DCTD"/>
    <property type="match status" value="1"/>
</dbReference>
<name>A0ABT1NMB5_9FIRM</name>
<evidence type="ECO:0000313" key="6">
    <source>
        <dbReference type="EMBL" id="MCQ1531273.1"/>
    </source>
</evidence>
<gene>
    <name evidence="6" type="ORF">LJD61_17235</name>
</gene>
<dbReference type="PROSITE" id="PS50045">
    <property type="entry name" value="SIGMA54_INTERACT_4"/>
    <property type="match status" value="1"/>
</dbReference>
<keyword evidence="4" id="KW-0804">Transcription</keyword>
<protein>
    <submittedName>
        <fullName evidence="6">Sigma 54-interacting transcriptional regulator</fullName>
    </submittedName>
</protein>
<dbReference type="Gene3D" id="1.10.8.60">
    <property type="match status" value="1"/>
</dbReference>
<keyword evidence="3" id="KW-0805">Transcription regulation</keyword>
<accession>A0ABT1NMB5</accession>
<dbReference type="PRINTS" id="PR01590">
    <property type="entry name" value="HTHFIS"/>
</dbReference>
<dbReference type="InterPro" id="IPR025944">
    <property type="entry name" value="Sigma_54_int_dom_CS"/>
</dbReference>
<evidence type="ECO:0000313" key="7">
    <source>
        <dbReference type="Proteomes" id="UP001651880"/>
    </source>
</evidence>
<evidence type="ECO:0000256" key="1">
    <source>
        <dbReference type="ARBA" id="ARBA00022741"/>
    </source>
</evidence>
<dbReference type="SUPFAM" id="SSF46689">
    <property type="entry name" value="Homeodomain-like"/>
    <property type="match status" value="1"/>
</dbReference>
<dbReference type="PROSITE" id="PS00675">
    <property type="entry name" value="SIGMA54_INTERACT_1"/>
    <property type="match status" value="1"/>
</dbReference>
<dbReference type="Gene3D" id="3.40.50.300">
    <property type="entry name" value="P-loop containing nucleotide triphosphate hydrolases"/>
    <property type="match status" value="1"/>
</dbReference>
<dbReference type="Pfam" id="PF25601">
    <property type="entry name" value="AAA_lid_14"/>
    <property type="match status" value="1"/>
</dbReference>
<keyword evidence="7" id="KW-1185">Reference proteome</keyword>
<dbReference type="RefSeq" id="WP_255228800.1">
    <property type="nucleotide sequence ID" value="NZ_JAJEKE010000020.1"/>
</dbReference>
<dbReference type="PROSITE" id="PS00688">
    <property type="entry name" value="SIGMA54_INTERACT_3"/>
    <property type="match status" value="1"/>
</dbReference>
<dbReference type="InterPro" id="IPR009057">
    <property type="entry name" value="Homeodomain-like_sf"/>
</dbReference>
<sequence length="481" mass="54858">MKRQTNPKYNNFDMTLEECRLVLDNIDGLIITNEAGKIKYMSPSILDRMDKRMGLDKKSQIAGQPVLQLHPTCQIPAFLDSGQRETNTYYFTAGVATVSRIKRVNGEKRGIGALEYDFFVDDYQIRNFLLEIIKLADGGQIDLTESIEEIKKRLSKPEIIKYKMSGIIGKSPAMKTIKEKIFAISNYNSTVLITGETGSGKELIAHAIHDISRRALMDMVEVNCAAIPESLFESEMFGYTDGAFTGAKKGGKAGKFEMAHKSTLFLDEVDQLPYHIQPKLLRVLQEKSIDKIGSRIVPVDVRVIAATNKNLKELVNQGKFREDLYYRLNVVNFDIPPLRERKEDIPEMVQHFIARFNKSLNLNVEGVSDEAMQLFYRYRWPGNVRELSNIIERAMTVCKSDILSQRDFRELADILQRDASYEDYDGSTLEQICMRAEKEAIEKVLAFCNGNKTKAAQFLQISRPALYYKIEKYAIDSCQNI</sequence>
<reference evidence="6 7" key="1">
    <citation type="submission" date="2021-10" db="EMBL/GenBank/DDBJ databases">
        <title>Lutispora strain m25 sp. nov., a thermophilic, non-spore-forming bacterium isolated from a lab-scale methanogenic bioreactor digesting anaerobic sludge.</title>
        <authorList>
            <person name="El Houari A."/>
            <person name="Mcdonald J."/>
        </authorList>
    </citation>
    <scope>NUCLEOTIDE SEQUENCE [LARGE SCALE GENOMIC DNA]</scope>
    <source>
        <strain evidence="7">m25</strain>
    </source>
</reference>
<dbReference type="InterPro" id="IPR027417">
    <property type="entry name" value="P-loop_NTPase"/>
</dbReference>
<dbReference type="Proteomes" id="UP001651880">
    <property type="component" value="Unassembled WGS sequence"/>
</dbReference>
<dbReference type="EMBL" id="JAJEKE010000020">
    <property type="protein sequence ID" value="MCQ1531273.1"/>
    <property type="molecule type" value="Genomic_DNA"/>
</dbReference>
<dbReference type="SMART" id="SM00382">
    <property type="entry name" value="AAA"/>
    <property type="match status" value="1"/>
</dbReference>
<dbReference type="InterPro" id="IPR003593">
    <property type="entry name" value="AAA+_ATPase"/>
</dbReference>
<dbReference type="InterPro" id="IPR058031">
    <property type="entry name" value="AAA_lid_NorR"/>
</dbReference>
<keyword evidence="2" id="KW-0067">ATP-binding</keyword>